<feature type="domain" description="Transcription regulator AsnC/Lrp ligand binding" evidence="2">
    <location>
        <begin position="39"/>
        <end position="106"/>
    </location>
</feature>
<dbReference type="InterPro" id="IPR019887">
    <property type="entry name" value="Tscrpt_reg_AsnC/Lrp_C"/>
</dbReference>
<dbReference type="SUPFAM" id="SSF54909">
    <property type="entry name" value="Dimeric alpha+beta barrel"/>
    <property type="match status" value="1"/>
</dbReference>
<reference evidence="3" key="1">
    <citation type="submission" date="2018-05" db="EMBL/GenBank/DDBJ databases">
        <authorList>
            <person name="Lanie J.A."/>
            <person name="Ng W.-L."/>
            <person name="Kazmierczak K.M."/>
            <person name="Andrzejewski T.M."/>
            <person name="Davidsen T.M."/>
            <person name="Wayne K.J."/>
            <person name="Tettelin H."/>
            <person name="Glass J.I."/>
            <person name="Rusch D."/>
            <person name="Podicherti R."/>
            <person name="Tsui H.-C.T."/>
            <person name="Winkler M.E."/>
        </authorList>
    </citation>
    <scope>NUCLEOTIDE SEQUENCE</scope>
</reference>
<evidence type="ECO:0000259" key="2">
    <source>
        <dbReference type="Pfam" id="PF01037"/>
    </source>
</evidence>
<protein>
    <recommendedName>
        <fullName evidence="2">Transcription regulator AsnC/Lrp ligand binding domain-containing protein</fullName>
    </recommendedName>
</protein>
<feature type="transmembrane region" description="Helical" evidence="1">
    <location>
        <begin position="20"/>
        <end position="41"/>
    </location>
</feature>
<keyword evidence="1" id="KW-0472">Membrane</keyword>
<dbReference type="EMBL" id="UINC01149279">
    <property type="protein sequence ID" value="SVD41653.1"/>
    <property type="molecule type" value="Genomic_DNA"/>
</dbReference>
<gene>
    <name evidence="3" type="ORF">METZ01_LOCUS394507</name>
</gene>
<keyword evidence="1" id="KW-1133">Transmembrane helix</keyword>
<accession>A0A382V585</accession>
<dbReference type="InterPro" id="IPR011008">
    <property type="entry name" value="Dimeric_a/b-barrel"/>
</dbReference>
<organism evidence="3">
    <name type="scientific">marine metagenome</name>
    <dbReference type="NCBI Taxonomy" id="408172"/>
    <lineage>
        <taxon>unclassified sequences</taxon>
        <taxon>metagenomes</taxon>
        <taxon>ecological metagenomes</taxon>
    </lineage>
</organism>
<dbReference type="Gene3D" id="3.30.70.920">
    <property type="match status" value="1"/>
</dbReference>
<evidence type="ECO:0000313" key="3">
    <source>
        <dbReference type="EMBL" id="SVD41653.1"/>
    </source>
</evidence>
<sequence length="114" mass="12640">MAQWGGNDALDLNHVGLYAFQTLFKFILIHICPMLSAYILIEAEAGKERAILEALNANENVVDVSIVYGQYDIIAKIVLTEGDELPKFMMDLIRPIEGIRGTSTLLSAFDPSRP</sequence>
<name>A0A382V585_9ZZZZ</name>
<dbReference type="AlphaFoldDB" id="A0A382V585"/>
<keyword evidence="1" id="KW-0812">Transmembrane</keyword>
<dbReference type="Pfam" id="PF01037">
    <property type="entry name" value="AsnC_trans_reg"/>
    <property type="match status" value="1"/>
</dbReference>
<proteinExistence type="predicted"/>
<evidence type="ECO:0000256" key="1">
    <source>
        <dbReference type="SAM" id="Phobius"/>
    </source>
</evidence>